<evidence type="ECO:0000313" key="5">
    <source>
        <dbReference type="Proteomes" id="UP001642409"/>
    </source>
</evidence>
<evidence type="ECO:0000313" key="1">
    <source>
        <dbReference type="EMBL" id="CAI9962986.1"/>
    </source>
</evidence>
<dbReference type="EMBL" id="CATOUU010000963">
    <property type="protein sequence ID" value="CAI9962986.1"/>
    <property type="molecule type" value="Genomic_DNA"/>
</dbReference>
<comment type="caution">
    <text evidence="1">The sequence shown here is derived from an EMBL/GenBank/DDBJ whole genome shotgun (WGS) entry which is preliminary data.</text>
</comment>
<dbReference type="EMBL" id="CATOUU010000963">
    <property type="protein sequence ID" value="CAI9962988.1"/>
    <property type="molecule type" value="Genomic_DNA"/>
</dbReference>
<dbReference type="Proteomes" id="UP001642409">
    <property type="component" value="Unassembled WGS sequence"/>
</dbReference>
<keyword evidence="5" id="KW-1185">Reference proteome</keyword>
<dbReference type="EMBL" id="CAXDID020000479">
    <property type="protein sequence ID" value="CAL6095800.1"/>
    <property type="molecule type" value="Genomic_DNA"/>
</dbReference>
<sequence>MSLRVASLQFRQRCCHNKQEAVLLIDVDQSGYGFGQGIRYMVQCIATDLSILVQFKQAPISRVPLSIGLLYSQTPTAITISSTFYLHCVHIFYFHNDHFPRSIQQHNNYKLRQKEVMVETSILHLDYAYYSSESSVLSRLSIMYLWRDHELLFGTASALKTVKLVK</sequence>
<evidence type="ECO:0000313" key="3">
    <source>
        <dbReference type="EMBL" id="CAL6095796.1"/>
    </source>
</evidence>
<evidence type="ECO:0000313" key="4">
    <source>
        <dbReference type="EMBL" id="CAL6095800.1"/>
    </source>
</evidence>
<organism evidence="1">
    <name type="scientific">Hexamita inflata</name>
    <dbReference type="NCBI Taxonomy" id="28002"/>
    <lineage>
        <taxon>Eukaryota</taxon>
        <taxon>Metamonada</taxon>
        <taxon>Diplomonadida</taxon>
        <taxon>Hexamitidae</taxon>
        <taxon>Hexamitinae</taxon>
        <taxon>Hexamita</taxon>
    </lineage>
</organism>
<evidence type="ECO:0000313" key="2">
    <source>
        <dbReference type="EMBL" id="CAI9962988.1"/>
    </source>
</evidence>
<gene>
    <name evidence="1" type="ORF">HINF_LOCUS50631</name>
    <name evidence="2" type="ORF">HINF_LOCUS50633</name>
    <name evidence="3" type="ORF">HINF_LOCUS68122</name>
    <name evidence="4" type="ORF">HINF_LOCUS68124</name>
</gene>
<dbReference type="AlphaFoldDB" id="A0AA86QNL7"/>
<proteinExistence type="predicted"/>
<reference evidence="1" key="1">
    <citation type="submission" date="2023-06" db="EMBL/GenBank/DDBJ databases">
        <authorList>
            <person name="Kurt Z."/>
        </authorList>
    </citation>
    <scope>NUCLEOTIDE SEQUENCE</scope>
</reference>
<reference evidence="3 5" key="2">
    <citation type="submission" date="2024-07" db="EMBL/GenBank/DDBJ databases">
        <authorList>
            <person name="Akdeniz Z."/>
        </authorList>
    </citation>
    <scope>NUCLEOTIDE SEQUENCE [LARGE SCALE GENOMIC DNA]</scope>
</reference>
<accession>A0AA86QNL7</accession>
<protein>
    <submittedName>
        <fullName evidence="3">Hypothetical_protein</fullName>
    </submittedName>
</protein>
<name>A0AA86QNL7_9EUKA</name>
<dbReference type="EMBL" id="CAXDID020000479">
    <property type="protein sequence ID" value="CAL6095796.1"/>
    <property type="molecule type" value="Genomic_DNA"/>
</dbReference>